<keyword evidence="3" id="KW-1185">Reference proteome</keyword>
<evidence type="ECO:0000313" key="2">
    <source>
        <dbReference type="EMBL" id="KAF9463629.1"/>
    </source>
</evidence>
<protein>
    <submittedName>
        <fullName evidence="2">Uncharacterized protein</fullName>
    </submittedName>
</protein>
<gene>
    <name evidence="2" type="ORF">BDZ94DRAFT_1308541</name>
</gene>
<comment type="caution">
    <text evidence="2">The sequence shown here is derived from an EMBL/GenBank/DDBJ whole genome shotgun (WGS) entry which is preliminary data.</text>
</comment>
<evidence type="ECO:0000313" key="3">
    <source>
        <dbReference type="Proteomes" id="UP000807353"/>
    </source>
</evidence>
<proteinExistence type="predicted"/>
<name>A0A9P6CK97_9AGAR</name>
<evidence type="ECO:0000256" key="1">
    <source>
        <dbReference type="SAM" id="MobiDB-lite"/>
    </source>
</evidence>
<accession>A0A9P6CK97</accession>
<dbReference type="EMBL" id="MU150260">
    <property type="protein sequence ID" value="KAF9463629.1"/>
    <property type="molecule type" value="Genomic_DNA"/>
</dbReference>
<sequence>MHELFATVEGSHLVKAEGWPITFVPSKVKSSRASFTEDYRLKLTQAYKLDRNYSAPDLVEGVPHTRCNGQTLLRTRKKNSIGRRSPGTSIKRPADPMSSHSRGAVPFNDTGIVSAISGVRRYAVVDAKNKTEQARSPKEPEMKALNPDPFIETSTSLIWF</sequence>
<feature type="region of interest" description="Disordered" evidence="1">
    <location>
        <begin position="76"/>
        <end position="104"/>
    </location>
</feature>
<dbReference type="AlphaFoldDB" id="A0A9P6CK97"/>
<organism evidence="2 3">
    <name type="scientific">Collybia nuda</name>
    <dbReference type="NCBI Taxonomy" id="64659"/>
    <lineage>
        <taxon>Eukaryota</taxon>
        <taxon>Fungi</taxon>
        <taxon>Dikarya</taxon>
        <taxon>Basidiomycota</taxon>
        <taxon>Agaricomycotina</taxon>
        <taxon>Agaricomycetes</taxon>
        <taxon>Agaricomycetidae</taxon>
        <taxon>Agaricales</taxon>
        <taxon>Tricholomatineae</taxon>
        <taxon>Clitocybaceae</taxon>
        <taxon>Collybia</taxon>
    </lineage>
</organism>
<reference evidence="2" key="1">
    <citation type="submission" date="2020-11" db="EMBL/GenBank/DDBJ databases">
        <authorList>
            <consortium name="DOE Joint Genome Institute"/>
            <person name="Ahrendt S."/>
            <person name="Riley R."/>
            <person name="Andreopoulos W."/>
            <person name="Labutti K."/>
            <person name="Pangilinan J."/>
            <person name="Ruiz-Duenas F.J."/>
            <person name="Barrasa J.M."/>
            <person name="Sanchez-Garcia M."/>
            <person name="Camarero S."/>
            <person name="Miyauchi S."/>
            <person name="Serrano A."/>
            <person name="Linde D."/>
            <person name="Babiker R."/>
            <person name="Drula E."/>
            <person name="Ayuso-Fernandez I."/>
            <person name="Pacheco R."/>
            <person name="Padilla G."/>
            <person name="Ferreira P."/>
            <person name="Barriuso J."/>
            <person name="Kellner H."/>
            <person name="Castanera R."/>
            <person name="Alfaro M."/>
            <person name="Ramirez L."/>
            <person name="Pisabarro A.G."/>
            <person name="Kuo A."/>
            <person name="Tritt A."/>
            <person name="Lipzen A."/>
            <person name="He G."/>
            <person name="Yan M."/>
            <person name="Ng V."/>
            <person name="Cullen D."/>
            <person name="Martin F."/>
            <person name="Rosso M.-N."/>
            <person name="Henrissat B."/>
            <person name="Hibbett D."/>
            <person name="Martinez A.T."/>
            <person name="Grigoriev I.V."/>
        </authorList>
    </citation>
    <scope>NUCLEOTIDE SEQUENCE</scope>
    <source>
        <strain evidence="2">CBS 247.69</strain>
    </source>
</reference>
<dbReference type="Proteomes" id="UP000807353">
    <property type="component" value="Unassembled WGS sequence"/>
</dbReference>